<dbReference type="Proteomes" id="UP000014115">
    <property type="component" value="Unassembled WGS sequence"/>
</dbReference>
<keyword evidence="4 12" id="KW-0812">Transmembrane</keyword>
<keyword evidence="15" id="KW-1185">Reference proteome</keyword>
<evidence type="ECO:0000256" key="4">
    <source>
        <dbReference type="ARBA" id="ARBA00022692"/>
    </source>
</evidence>
<dbReference type="PANTHER" id="PTHR47529">
    <property type="entry name" value="PEPTIDYL-PROLYL CIS-TRANS ISOMERASE D"/>
    <property type="match status" value="1"/>
</dbReference>
<dbReference type="SUPFAM" id="SSF109998">
    <property type="entry name" value="Triger factor/SurA peptide-binding domain-like"/>
    <property type="match status" value="1"/>
</dbReference>
<comment type="subcellular location">
    <subcellularLocation>
        <location evidence="1">Cell inner membrane</location>
        <topology evidence="1">Single-pass type II membrane protein</topology>
        <orientation evidence="1">Periplasmic side</orientation>
    </subcellularLocation>
</comment>
<evidence type="ECO:0000256" key="11">
    <source>
        <dbReference type="PROSITE-ProRule" id="PRU00278"/>
    </source>
</evidence>
<evidence type="ECO:0000256" key="2">
    <source>
        <dbReference type="ARBA" id="ARBA00022475"/>
    </source>
</evidence>
<keyword evidence="5 12" id="KW-1133">Transmembrane helix</keyword>
<evidence type="ECO:0000256" key="7">
    <source>
        <dbReference type="ARBA" id="ARBA00023186"/>
    </source>
</evidence>
<keyword evidence="2" id="KW-1003">Cell membrane</keyword>
<dbReference type="SUPFAM" id="SSF54534">
    <property type="entry name" value="FKBP-like"/>
    <property type="match status" value="1"/>
</dbReference>
<dbReference type="InterPro" id="IPR052029">
    <property type="entry name" value="PpiD_chaperone"/>
</dbReference>
<dbReference type="EMBL" id="AMRG01000007">
    <property type="protein sequence ID" value="EKE83810.1"/>
    <property type="molecule type" value="Genomic_DNA"/>
</dbReference>
<gene>
    <name evidence="14" type="ORF">A10D4_06676</name>
</gene>
<evidence type="ECO:0000256" key="3">
    <source>
        <dbReference type="ARBA" id="ARBA00022519"/>
    </source>
</evidence>
<evidence type="ECO:0000256" key="12">
    <source>
        <dbReference type="SAM" id="Phobius"/>
    </source>
</evidence>
<evidence type="ECO:0000256" key="5">
    <source>
        <dbReference type="ARBA" id="ARBA00022989"/>
    </source>
</evidence>
<evidence type="ECO:0000313" key="15">
    <source>
        <dbReference type="Proteomes" id="UP000014115"/>
    </source>
</evidence>
<keyword evidence="7" id="KW-0143">Chaperone</keyword>
<dbReference type="Pfam" id="PF13624">
    <property type="entry name" value="SurA_N_3"/>
    <property type="match status" value="1"/>
</dbReference>
<dbReference type="Gene3D" id="3.10.50.40">
    <property type="match status" value="1"/>
</dbReference>
<dbReference type="InterPro" id="IPR027304">
    <property type="entry name" value="Trigger_fact/SurA_dom_sf"/>
</dbReference>
<dbReference type="Gene3D" id="1.10.4030.10">
    <property type="entry name" value="Porin chaperone SurA, peptide-binding domain"/>
    <property type="match status" value="1"/>
</dbReference>
<comment type="similarity">
    <text evidence="8">Belongs to the PpiD chaperone family.</text>
</comment>
<dbReference type="PROSITE" id="PS50198">
    <property type="entry name" value="PPIC_PPIASE_2"/>
    <property type="match status" value="1"/>
</dbReference>
<dbReference type="RefSeq" id="WP_008488511.1">
    <property type="nucleotide sequence ID" value="NZ_AMRG01000007.1"/>
</dbReference>
<reference evidence="14 15" key="1">
    <citation type="journal article" date="2012" name="J. Bacteriol.">
        <title>Genome Sequence of Idiomarina xiamenensis Type Strain 10-D-4.</title>
        <authorList>
            <person name="Lai Q."/>
            <person name="Wang L."/>
            <person name="Wang W."/>
            <person name="Shao Z."/>
        </authorList>
    </citation>
    <scope>NUCLEOTIDE SEQUENCE [LARGE SCALE GENOMIC DNA]</scope>
    <source>
        <strain evidence="14 15">10-D-4</strain>
    </source>
</reference>
<dbReference type="eggNOG" id="COG0760">
    <property type="taxonomic scope" value="Bacteria"/>
</dbReference>
<evidence type="ECO:0000259" key="13">
    <source>
        <dbReference type="PROSITE" id="PS50198"/>
    </source>
</evidence>
<protein>
    <recommendedName>
        <fullName evidence="9">Periplasmic chaperone PpiD</fullName>
    </recommendedName>
    <alternativeName>
        <fullName evidence="10">Periplasmic folding chaperone</fullName>
    </alternativeName>
</protein>
<feature type="domain" description="PpiC" evidence="13">
    <location>
        <begin position="269"/>
        <end position="367"/>
    </location>
</feature>
<dbReference type="STRING" id="740709.A10D4_06676"/>
<evidence type="ECO:0000256" key="6">
    <source>
        <dbReference type="ARBA" id="ARBA00023136"/>
    </source>
</evidence>
<comment type="caution">
    <text evidence="14">The sequence shown here is derived from an EMBL/GenBank/DDBJ whole genome shotgun (WGS) entry which is preliminary data.</text>
</comment>
<dbReference type="PANTHER" id="PTHR47529:SF1">
    <property type="entry name" value="PERIPLASMIC CHAPERONE PPID"/>
    <property type="match status" value="1"/>
</dbReference>
<evidence type="ECO:0000256" key="8">
    <source>
        <dbReference type="ARBA" id="ARBA00038408"/>
    </source>
</evidence>
<evidence type="ECO:0000256" key="9">
    <source>
        <dbReference type="ARBA" id="ARBA00040743"/>
    </source>
</evidence>
<dbReference type="InterPro" id="IPR046357">
    <property type="entry name" value="PPIase_dom_sf"/>
</dbReference>
<keyword evidence="3" id="KW-0997">Cell inner membrane</keyword>
<sequence length="625" mass="70340">MLDRIRENSQHSFAVKAILVLIIFTFALAGISSYIGGSAEVNVASVNGEDISKVEYDRAFDNERSRMQQQLGDFYDTLAADDGYMQQMRRGVLEQLIEQKLAQQFAKDNGMRVSIEQVKKAIRDIPAFREAGQFSNDMYLLSLRQMGYTPERFAQAMQNDMVRSQLMQGVVTSSFMLPNELATFQRLQGQTRSGEYVTLAIEPFMQQVELDEQAVNDYYQANQAQFETPERVKVAYVEISREQLAQTVDVDESAARQFYDDNQDRYSTPEQRRVSHILIEFGDDEAAAKAKIDDIKQQLENGADFANLAQQNSDDTFSAEAGGDLEWLERGTMGETFEDAAFALQNVGDVSDVVKTEFGYHLIKLTDLREGTVEPFADVREELVSQMREQAVDKAYFEQQQTLAEVSFEAPDSLQPAAEALDLTVRQSDWFTRNNAPTPLSDAQLLSQIFSGQAVDEKLNSEVVDLGERSLVFRVTEHEPVAVKPLQEVKASIEQQLRAEQAQQLAMQEAQRIADAWLNGEAPSQELKSIDSVTRQQGQLPANLRNALFSMAQPSDAQPSIDTVAMNNGNVAVIKLTQVQDGNVDPEQFEALRERLANRQIQSEFQAFMEALKADAEITRYPRNL</sequence>
<accession>K2L1T3</accession>
<keyword evidence="6 12" id="KW-0472">Membrane</keyword>
<evidence type="ECO:0000313" key="14">
    <source>
        <dbReference type="EMBL" id="EKE83810.1"/>
    </source>
</evidence>
<evidence type="ECO:0000256" key="1">
    <source>
        <dbReference type="ARBA" id="ARBA00004382"/>
    </source>
</evidence>
<evidence type="ECO:0000256" key="10">
    <source>
        <dbReference type="ARBA" id="ARBA00042775"/>
    </source>
</evidence>
<dbReference type="InterPro" id="IPR000297">
    <property type="entry name" value="PPIase_PpiC"/>
</dbReference>
<dbReference type="Pfam" id="PF13616">
    <property type="entry name" value="Rotamase_3"/>
    <property type="match status" value="1"/>
</dbReference>
<dbReference type="GO" id="GO:0005886">
    <property type="term" value="C:plasma membrane"/>
    <property type="evidence" value="ECO:0007669"/>
    <property type="project" value="UniProtKB-SubCell"/>
</dbReference>
<dbReference type="OrthoDB" id="9812372at2"/>
<dbReference type="AlphaFoldDB" id="K2L1T3"/>
<proteinExistence type="inferred from homology"/>
<name>K2L1T3_9GAMM</name>
<feature type="transmembrane region" description="Helical" evidence="12">
    <location>
        <begin position="12"/>
        <end position="35"/>
    </location>
</feature>
<keyword evidence="11 14" id="KW-0413">Isomerase</keyword>
<keyword evidence="11" id="KW-0697">Rotamase</keyword>
<dbReference type="GO" id="GO:0003755">
    <property type="term" value="F:peptidyl-prolyl cis-trans isomerase activity"/>
    <property type="evidence" value="ECO:0007669"/>
    <property type="project" value="UniProtKB-KW"/>
</dbReference>
<organism evidence="14 15">
    <name type="scientific">Idiomarina xiamenensis 10-D-4</name>
    <dbReference type="NCBI Taxonomy" id="740709"/>
    <lineage>
        <taxon>Bacteria</taxon>
        <taxon>Pseudomonadati</taxon>
        <taxon>Pseudomonadota</taxon>
        <taxon>Gammaproteobacteria</taxon>
        <taxon>Alteromonadales</taxon>
        <taxon>Idiomarinaceae</taxon>
        <taxon>Idiomarina</taxon>
    </lineage>
</organism>
<dbReference type="PATRIC" id="fig|740709.3.peg.1360"/>